<organism evidence="2 3">
    <name type="scientific">Sparus aurata</name>
    <name type="common">Gilthead sea bream</name>
    <dbReference type="NCBI Taxonomy" id="8175"/>
    <lineage>
        <taxon>Eukaryota</taxon>
        <taxon>Metazoa</taxon>
        <taxon>Chordata</taxon>
        <taxon>Craniata</taxon>
        <taxon>Vertebrata</taxon>
        <taxon>Euteleostomi</taxon>
        <taxon>Actinopterygii</taxon>
        <taxon>Neopterygii</taxon>
        <taxon>Teleostei</taxon>
        <taxon>Neoteleostei</taxon>
        <taxon>Acanthomorphata</taxon>
        <taxon>Eupercaria</taxon>
        <taxon>Spariformes</taxon>
        <taxon>Sparidae</taxon>
        <taxon>Sparus</taxon>
    </lineage>
</organism>
<dbReference type="GeneTree" id="ENSGT01120000272121"/>
<evidence type="ECO:0000256" key="1">
    <source>
        <dbReference type="SAM" id="Phobius"/>
    </source>
</evidence>
<proteinExistence type="predicted"/>
<keyword evidence="1" id="KW-1133">Transmembrane helix</keyword>
<dbReference type="AlphaFoldDB" id="A0A671TQE7"/>
<dbReference type="Ensembl" id="ENSSAUT00010003781.1">
    <property type="protein sequence ID" value="ENSSAUP00010003490.1"/>
    <property type="gene ID" value="ENSSAUG00010001860.1"/>
</dbReference>
<protein>
    <submittedName>
        <fullName evidence="2">Huluwa</fullName>
    </submittedName>
</protein>
<feature type="transmembrane region" description="Helical" evidence="1">
    <location>
        <begin position="21"/>
        <end position="48"/>
    </location>
</feature>
<name>A0A671TQE7_SPAAU</name>
<evidence type="ECO:0000313" key="3">
    <source>
        <dbReference type="Proteomes" id="UP000472265"/>
    </source>
</evidence>
<dbReference type="OMA" id="NVPKHKH"/>
<dbReference type="Proteomes" id="UP000472265">
    <property type="component" value="Chromosome 12"/>
</dbReference>
<dbReference type="InParanoid" id="A0A671TQE7"/>
<reference evidence="2" key="3">
    <citation type="submission" date="2025-09" db="UniProtKB">
        <authorList>
            <consortium name="Ensembl"/>
        </authorList>
    </citation>
    <scope>IDENTIFICATION</scope>
</reference>
<reference evidence="2" key="2">
    <citation type="submission" date="2025-08" db="UniProtKB">
        <authorList>
            <consortium name="Ensembl"/>
        </authorList>
    </citation>
    <scope>IDENTIFICATION</scope>
</reference>
<reference evidence="2" key="1">
    <citation type="submission" date="2021-04" db="EMBL/GenBank/DDBJ databases">
        <authorList>
            <consortium name="Wellcome Sanger Institute Data Sharing"/>
        </authorList>
    </citation>
    <scope>NUCLEOTIDE SEQUENCE [LARGE SCALE GENOMIC DNA]</scope>
</reference>
<keyword evidence="1" id="KW-0472">Membrane</keyword>
<keyword evidence="3" id="KW-1185">Reference proteome</keyword>
<keyword evidence="1" id="KW-0812">Transmembrane</keyword>
<sequence>MSQTGQTTASDLTEGYPVTNLTVVVLLLIPCVVILLLLNCLFLGYKLLVLSKRRRLKREDAEELLLQSTLHRVRRLSDVAFPPLQDGRRAYMSLSEPVLPHPVTSSRASSRERAGVDHGFRLLRPDGATGSGSLRAPSWCQSAPVLPQSSDSEAEIRVNLVPPNSPAVNVNPGVAAHVFDKVDMECEYANPPSEASCQNTSAVGSGLDSDFGASAGVSLRILSADSDGLSNGVLSSALEWDYYDPCYVKQNNVPKHKHHRPAVHTKQYWV</sequence>
<evidence type="ECO:0000313" key="2">
    <source>
        <dbReference type="Ensembl" id="ENSSAUP00010003490.1"/>
    </source>
</evidence>
<dbReference type="FunCoup" id="A0A671TQE7">
    <property type="interactions" value="40"/>
</dbReference>
<accession>A0A671TQE7</accession>
<gene>
    <name evidence="2" type="primary">hwa</name>
</gene>